<proteinExistence type="predicted"/>
<keyword evidence="3" id="KW-1185">Reference proteome</keyword>
<dbReference type="EMBL" id="JARKIB010000267">
    <property type="protein sequence ID" value="KAJ7718285.1"/>
    <property type="molecule type" value="Genomic_DNA"/>
</dbReference>
<reference evidence="2" key="1">
    <citation type="submission" date="2023-03" db="EMBL/GenBank/DDBJ databases">
        <title>Massive genome expansion in bonnet fungi (Mycena s.s.) driven by repeated elements and novel gene families across ecological guilds.</title>
        <authorList>
            <consortium name="Lawrence Berkeley National Laboratory"/>
            <person name="Harder C.B."/>
            <person name="Miyauchi S."/>
            <person name="Viragh M."/>
            <person name="Kuo A."/>
            <person name="Thoen E."/>
            <person name="Andreopoulos B."/>
            <person name="Lu D."/>
            <person name="Skrede I."/>
            <person name="Drula E."/>
            <person name="Henrissat B."/>
            <person name="Morin E."/>
            <person name="Kohler A."/>
            <person name="Barry K."/>
            <person name="LaButti K."/>
            <person name="Morin E."/>
            <person name="Salamov A."/>
            <person name="Lipzen A."/>
            <person name="Mereny Z."/>
            <person name="Hegedus B."/>
            <person name="Baldrian P."/>
            <person name="Stursova M."/>
            <person name="Weitz H."/>
            <person name="Taylor A."/>
            <person name="Grigoriev I.V."/>
            <person name="Nagy L.G."/>
            <person name="Martin F."/>
            <person name="Kauserud H."/>
        </authorList>
    </citation>
    <scope>NUCLEOTIDE SEQUENCE</scope>
    <source>
        <strain evidence="2">CBHHK182m</strain>
    </source>
</reference>
<dbReference type="AlphaFoldDB" id="A0AAD7MIE3"/>
<feature type="region of interest" description="Disordered" evidence="1">
    <location>
        <begin position="115"/>
        <end position="151"/>
    </location>
</feature>
<name>A0AAD7MIE3_9AGAR</name>
<feature type="compositionally biased region" description="Basic and acidic residues" evidence="1">
    <location>
        <begin position="119"/>
        <end position="143"/>
    </location>
</feature>
<evidence type="ECO:0000256" key="1">
    <source>
        <dbReference type="SAM" id="MobiDB-lite"/>
    </source>
</evidence>
<sequence>MRRLSRGSPKEDFRRDRPSGQREFNSPNGGETSAHCKEHYTKIVKRREHTSGRGIFEGKASRMRTRRTLGVEAKAPKAPDVETNVLKVEANAGEVGIYGPVARMPMLTKVLQRSFKGRCSTDRQGKQRKDVEKRKPRAQESGHRLSTGRGLGTVLAQSARKFQPHTAKYRCGDPAVEPRPTRHRRRRTRPPSASDSERRCSIIVAYDAEGTSKKYMQVNYLGLKICSLGLKICKHEQFFGISSV</sequence>
<dbReference type="Proteomes" id="UP001215598">
    <property type="component" value="Unassembled WGS sequence"/>
</dbReference>
<comment type="caution">
    <text evidence="2">The sequence shown here is derived from an EMBL/GenBank/DDBJ whole genome shotgun (WGS) entry which is preliminary data.</text>
</comment>
<feature type="compositionally biased region" description="Basic and acidic residues" evidence="1">
    <location>
        <begin position="8"/>
        <end position="20"/>
    </location>
</feature>
<evidence type="ECO:0000313" key="3">
    <source>
        <dbReference type="Proteomes" id="UP001215598"/>
    </source>
</evidence>
<organism evidence="2 3">
    <name type="scientific">Mycena metata</name>
    <dbReference type="NCBI Taxonomy" id="1033252"/>
    <lineage>
        <taxon>Eukaryota</taxon>
        <taxon>Fungi</taxon>
        <taxon>Dikarya</taxon>
        <taxon>Basidiomycota</taxon>
        <taxon>Agaricomycotina</taxon>
        <taxon>Agaricomycetes</taxon>
        <taxon>Agaricomycetidae</taxon>
        <taxon>Agaricales</taxon>
        <taxon>Marasmiineae</taxon>
        <taxon>Mycenaceae</taxon>
        <taxon>Mycena</taxon>
    </lineage>
</organism>
<gene>
    <name evidence="2" type="ORF">B0H16DRAFT_1475705</name>
</gene>
<accession>A0AAD7MIE3</accession>
<feature type="region of interest" description="Disordered" evidence="1">
    <location>
        <begin position="166"/>
        <end position="196"/>
    </location>
</feature>
<evidence type="ECO:0000313" key="2">
    <source>
        <dbReference type="EMBL" id="KAJ7718285.1"/>
    </source>
</evidence>
<feature type="region of interest" description="Disordered" evidence="1">
    <location>
        <begin position="1"/>
        <end position="36"/>
    </location>
</feature>
<feature type="compositionally biased region" description="Polar residues" evidence="1">
    <location>
        <begin position="22"/>
        <end position="31"/>
    </location>
</feature>
<protein>
    <submittedName>
        <fullName evidence="2">Uncharacterized protein</fullName>
    </submittedName>
</protein>